<evidence type="ECO:0000313" key="1">
    <source>
        <dbReference type="EMBL" id="AZI56887.1"/>
    </source>
</evidence>
<evidence type="ECO:0000313" key="2">
    <source>
        <dbReference type="Proteomes" id="UP000268084"/>
    </source>
</evidence>
<dbReference type="KEGG" id="nak:EH165_00590"/>
<accession>A0A3G8ZJE4</accession>
<reference evidence="1 2" key="1">
    <citation type="submission" date="2018-11" db="EMBL/GenBank/DDBJ databases">
        <authorList>
            <person name="Da X."/>
        </authorList>
    </citation>
    <scope>NUCLEOTIDE SEQUENCE [LARGE SCALE GENOMIC DNA]</scope>
    <source>
        <strain evidence="1 2">S14-144</strain>
    </source>
</reference>
<dbReference type="EMBL" id="CP034170">
    <property type="protein sequence ID" value="AZI56887.1"/>
    <property type="molecule type" value="Genomic_DNA"/>
</dbReference>
<dbReference type="OrthoDB" id="80999at2"/>
<proteinExistence type="predicted"/>
<keyword evidence="2" id="KW-1185">Reference proteome</keyword>
<dbReference type="Proteomes" id="UP000268084">
    <property type="component" value="Chromosome"/>
</dbReference>
<gene>
    <name evidence="1" type="ORF">EH165_00590</name>
</gene>
<organism evidence="1 2">
    <name type="scientific">Nakamurella antarctica</name>
    <dbReference type="NCBI Taxonomy" id="1902245"/>
    <lineage>
        <taxon>Bacteria</taxon>
        <taxon>Bacillati</taxon>
        <taxon>Actinomycetota</taxon>
        <taxon>Actinomycetes</taxon>
        <taxon>Nakamurellales</taxon>
        <taxon>Nakamurellaceae</taxon>
        <taxon>Nakamurella</taxon>
    </lineage>
</organism>
<protein>
    <submittedName>
        <fullName evidence="1">DUF2716 domain-containing protein</fullName>
    </submittedName>
</protein>
<reference evidence="1 2" key="2">
    <citation type="submission" date="2018-12" db="EMBL/GenBank/DDBJ databases">
        <title>Nakamurella antarcticus sp. nov., isolated from Antarctica South Shetland Islands soil.</title>
        <authorList>
            <person name="Peng F."/>
        </authorList>
    </citation>
    <scope>NUCLEOTIDE SEQUENCE [LARGE SCALE GENOMIC DNA]</scope>
    <source>
        <strain evidence="1 2">S14-144</strain>
    </source>
</reference>
<dbReference type="Pfam" id="PF10898">
    <property type="entry name" value="DUF2716"/>
    <property type="match status" value="1"/>
</dbReference>
<name>A0A3G8ZJE4_9ACTN</name>
<dbReference type="InterPro" id="IPR020323">
    <property type="entry name" value="DUF2716"/>
</dbReference>
<sequence>MVREPGYLFRPAVQALGWQLEWKYPVYPDGDYFACLTPDLTQGIRSAPSRASRDIVFGVQ</sequence>
<dbReference type="RefSeq" id="WP_124797572.1">
    <property type="nucleotide sequence ID" value="NZ_CP034170.1"/>
</dbReference>
<dbReference type="AlphaFoldDB" id="A0A3G8ZJE4"/>